<feature type="region of interest" description="Disordered" evidence="1">
    <location>
        <begin position="29"/>
        <end position="56"/>
    </location>
</feature>
<dbReference type="OrthoDB" id="4266126at2"/>
<proteinExistence type="predicted"/>
<name>A0A1H1V5I8_9CORY</name>
<evidence type="ECO:0000313" key="4">
    <source>
        <dbReference type="EMBL" id="SDS79549.1"/>
    </source>
</evidence>
<feature type="compositionally biased region" description="Basic and acidic residues" evidence="1">
    <location>
        <begin position="320"/>
        <end position="331"/>
    </location>
</feature>
<organism evidence="4 5">
    <name type="scientific">Corynebacterium timonense</name>
    <dbReference type="NCBI Taxonomy" id="441500"/>
    <lineage>
        <taxon>Bacteria</taxon>
        <taxon>Bacillati</taxon>
        <taxon>Actinomycetota</taxon>
        <taxon>Actinomycetes</taxon>
        <taxon>Mycobacteriales</taxon>
        <taxon>Corynebacteriaceae</taxon>
        <taxon>Corynebacterium</taxon>
    </lineage>
</organism>
<sequence length="347" mass="35806">MASATTGARAALLALLAGAVGAASYAAVSDSPAEPGATGPAQESAPPSSGVQPAAPFTTADAGTCLTWGVAEDGSITGFEQTPCASEHRFEVSAREDLATFPSSEFGPEAEPPNPTRQAQLREELCGAATVRYLDGVYDPNGRYTIASILPPADSWADGDRTMLCGLQVPDASGAPLLTSGNAAAQDQARVLPAGQCAAIDASNSVAPVDCAEPHHLEITSVASLNEVFPDHTPSVEEQDTYLGDVCTDAAHDYLGGEENLYQVALQPFWTTLTAASWEGGSRSVNCALVFSRDGEFATLTGSAQGGRETLRIDGNPPPERPERRPLRSDSDASPLPSPAPSTEPAP</sequence>
<protein>
    <submittedName>
        <fullName evidence="4">Septum formation</fullName>
    </submittedName>
</protein>
<keyword evidence="5" id="KW-1185">Reference proteome</keyword>
<dbReference type="STRING" id="1203190.GCA_000312345_02041"/>
<evidence type="ECO:0000256" key="1">
    <source>
        <dbReference type="SAM" id="MobiDB-lite"/>
    </source>
</evidence>
<gene>
    <name evidence="4" type="ORF">SAMN04488539_2412</name>
</gene>
<reference evidence="4 5" key="1">
    <citation type="submission" date="2016-10" db="EMBL/GenBank/DDBJ databases">
        <authorList>
            <person name="de Groot N.N."/>
        </authorList>
    </citation>
    <scope>NUCLEOTIDE SEQUENCE [LARGE SCALE GENOMIC DNA]</scope>
    <source>
        <strain evidence="4 5">DSM 45434</strain>
    </source>
</reference>
<accession>A0A1H1V5I8</accession>
<dbReference type="InterPro" id="IPR026004">
    <property type="entry name" value="Septum_form"/>
</dbReference>
<evidence type="ECO:0000256" key="2">
    <source>
        <dbReference type="SAM" id="SignalP"/>
    </source>
</evidence>
<dbReference type="AlphaFoldDB" id="A0A1H1V5I8"/>
<feature type="region of interest" description="Disordered" evidence="1">
    <location>
        <begin position="300"/>
        <end position="347"/>
    </location>
</feature>
<feature type="signal peptide" evidence="2">
    <location>
        <begin position="1"/>
        <end position="22"/>
    </location>
</feature>
<keyword evidence="2" id="KW-0732">Signal</keyword>
<dbReference type="RefSeq" id="WP_081582989.1">
    <property type="nucleotide sequence ID" value="NZ_LT629765.1"/>
</dbReference>
<dbReference type="EMBL" id="LT629765">
    <property type="protein sequence ID" value="SDS79549.1"/>
    <property type="molecule type" value="Genomic_DNA"/>
</dbReference>
<feature type="compositionally biased region" description="Pro residues" evidence="1">
    <location>
        <begin position="336"/>
        <end position="347"/>
    </location>
</feature>
<dbReference type="Proteomes" id="UP000182237">
    <property type="component" value="Chromosome I"/>
</dbReference>
<evidence type="ECO:0000313" key="5">
    <source>
        <dbReference type="Proteomes" id="UP000182237"/>
    </source>
</evidence>
<feature type="domain" description="Septum formation-related" evidence="3">
    <location>
        <begin position="62"/>
        <end position="287"/>
    </location>
</feature>
<evidence type="ECO:0000259" key="3">
    <source>
        <dbReference type="Pfam" id="PF13845"/>
    </source>
</evidence>
<dbReference type="eggNOG" id="ENOG5030VN0">
    <property type="taxonomic scope" value="Bacteria"/>
</dbReference>
<dbReference type="Pfam" id="PF13845">
    <property type="entry name" value="Septum_form"/>
    <property type="match status" value="1"/>
</dbReference>
<feature type="chain" id="PRO_5009262912" evidence="2">
    <location>
        <begin position="23"/>
        <end position="347"/>
    </location>
</feature>